<keyword evidence="3" id="KW-1185">Reference proteome</keyword>
<reference evidence="2 3" key="1">
    <citation type="submission" date="2020-08" db="EMBL/GenBank/DDBJ databases">
        <title>A Genomic Blueprint of the Chicken Gut Microbiome.</title>
        <authorList>
            <person name="Gilroy R."/>
            <person name="Ravi A."/>
            <person name="Getino M."/>
            <person name="Pursley I."/>
            <person name="Horton D.L."/>
            <person name="Alikhan N.-F."/>
            <person name="Baker D."/>
            <person name="Gharbi K."/>
            <person name="Hall N."/>
            <person name="Watson M."/>
            <person name="Adriaenssens E.M."/>
            <person name="Foster-Nyarko E."/>
            <person name="Jarju S."/>
            <person name="Secka A."/>
            <person name="Antonio M."/>
            <person name="Oren A."/>
            <person name="Chaudhuri R."/>
            <person name="La Ragione R.M."/>
            <person name="Hildebrand F."/>
            <person name="Pallen M.J."/>
        </authorList>
    </citation>
    <scope>NUCLEOTIDE SEQUENCE [LARGE SCALE GENOMIC DNA]</scope>
    <source>
        <strain evidence="2 3">Sa3CUN1</strain>
    </source>
</reference>
<comment type="caution">
    <text evidence="2">The sequence shown here is derived from an EMBL/GenBank/DDBJ whole genome shotgun (WGS) entry which is preliminary data.</text>
</comment>
<organism evidence="2 3">
    <name type="scientific">Clostridium gallinarum</name>
    <dbReference type="NCBI Taxonomy" id="2762246"/>
    <lineage>
        <taxon>Bacteria</taxon>
        <taxon>Bacillati</taxon>
        <taxon>Bacillota</taxon>
        <taxon>Clostridia</taxon>
        <taxon>Eubacteriales</taxon>
        <taxon>Clostridiaceae</taxon>
        <taxon>Clostridium</taxon>
    </lineage>
</organism>
<evidence type="ECO:0000313" key="2">
    <source>
        <dbReference type="EMBL" id="MBD7914799.1"/>
    </source>
</evidence>
<dbReference type="InterPro" id="IPR052737">
    <property type="entry name" value="Omega-amidase_YafV"/>
</dbReference>
<dbReference type="InterPro" id="IPR036526">
    <property type="entry name" value="C-N_Hydrolase_sf"/>
</dbReference>
<evidence type="ECO:0000259" key="1">
    <source>
        <dbReference type="Pfam" id="PF00795"/>
    </source>
</evidence>
<dbReference type="PANTHER" id="PTHR47799:SF1">
    <property type="entry name" value="OMEGA-AMIDASE YAFV"/>
    <property type="match status" value="1"/>
</dbReference>
<sequence>MKIGLFLQDTRLSIEEMNKNFDRVLKNAKKNNLDLLVFPEHFYCPDELELENLNYLNYGDDSSNANEIVDILRKYAKKANCPIIISRSDFNGFIYGLFISPFEEGIKYYGKHIATQISSFDLEDYKEVVNDIFYPVEYKGYNIGITICYDSNNLLFSKCYDDVDILINLTGGHVDYKKWYIYQRSRALENKCNYLCTMAYYRENAKMIHMYLVLMDMVKN</sequence>
<gene>
    <name evidence="2" type="ORF">H9660_06535</name>
</gene>
<dbReference type="Gene3D" id="3.60.110.10">
    <property type="entry name" value="Carbon-nitrogen hydrolase"/>
    <property type="match status" value="1"/>
</dbReference>
<evidence type="ECO:0000313" key="3">
    <source>
        <dbReference type="Proteomes" id="UP000640335"/>
    </source>
</evidence>
<dbReference type="InterPro" id="IPR003010">
    <property type="entry name" value="C-N_Hydrolase"/>
</dbReference>
<dbReference type="SUPFAM" id="SSF56317">
    <property type="entry name" value="Carbon-nitrogen hydrolase"/>
    <property type="match status" value="1"/>
</dbReference>
<dbReference type="RefSeq" id="WP_191749565.1">
    <property type="nucleotide sequence ID" value="NZ_JACSQZ010000017.1"/>
</dbReference>
<dbReference type="EMBL" id="JACSQZ010000017">
    <property type="protein sequence ID" value="MBD7914799.1"/>
    <property type="molecule type" value="Genomic_DNA"/>
</dbReference>
<name>A0ABR8Q386_9CLOT</name>
<protein>
    <recommendedName>
        <fullName evidence="1">CN hydrolase domain-containing protein</fullName>
    </recommendedName>
</protein>
<accession>A0ABR8Q386</accession>
<dbReference type="Pfam" id="PF00795">
    <property type="entry name" value="CN_hydrolase"/>
    <property type="match status" value="1"/>
</dbReference>
<proteinExistence type="predicted"/>
<dbReference type="PANTHER" id="PTHR47799">
    <property type="entry name" value="OMEGA-AMIDASE YAFV"/>
    <property type="match status" value="1"/>
</dbReference>
<feature type="domain" description="CN hydrolase" evidence="1">
    <location>
        <begin position="16"/>
        <end position="192"/>
    </location>
</feature>
<dbReference type="Proteomes" id="UP000640335">
    <property type="component" value="Unassembled WGS sequence"/>
</dbReference>